<protein>
    <submittedName>
        <fullName evidence="1">Uncharacterized protein</fullName>
    </submittedName>
</protein>
<sequence length="131" mass="14443">MEAADVVCIARCHSLSDWAVTRSFLEAHEVFVVDCGLHHATVNWQWMTALNGIGILVPAWQSELARSLLQTVDAAGADAPVALRRKWWQIDGRDIGHILLFLAFGLVPPDSGRAVLRSPSVTRLEGAFIER</sequence>
<evidence type="ECO:0000313" key="2">
    <source>
        <dbReference type="Proteomes" id="UP000759443"/>
    </source>
</evidence>
<name>A0ABS4E5J5_9HYPH</name>
<accession>A0ABS4E5J5</accession>
<dbReference type="EMBL" id="JAGGJU010000015">
    <property type="protein sequence ID" value="MBP1853178.1"/>
    <property type="molecule type" value="Genomic_DNA"/>
</dbReference>
<gene>
    <name evidence="1" type="ORF">J2Z17_004637</name>
</gene>
<evidence type="ECO:0000313" key="1">
    <source>
        <dbReference type="EMBL" id="MBP1853178.1"/>
    </source>
</evidence>
<comment type="caution">
    <text evidence="1">The sequence shown here is derived from an EMBL/GenBank/DDBJ whole genome shotgun (WGS) entry which is preliminary data.</text>
</comment>
<dbReference type="Proteomes" id="UP000759443">
    <property type="component" value="Unassembled WGS sequence"/>
</dbReference>
<reference evidence="1 2" key="1">
    <citation type="submission" date="2021-03" db="EMBL/GenBank/DDBJ databases">
        <title>Genomic Encyclopedia of Type Strains, Phase IV (KMG-IV): sequencing the most valuable type-strain genomes for metagenomic binning, comparative biology and taxonomic classification.</title>
        <authorList>
            <person name="Goeker M."/>
        </authorList>
    </citation>
    <scope>NUCLEOTIDE SEQUENCE [LARGE SCALE GENOMIC DNA]</scope>
    <source>
        <strain evidence="1 2">DSM 21600</strain>
    </source>
</reference>
<proteinExistence type="predicted"/>
<organism evidence="1 2">
    <name type="scientific">Rhizobium halophytocola</name>
    <dbReference type="NCBI Taxonomy" id="735519"/>
    <lineage>
        <taxon>Bacteria</taxon>
        <taxon>Pseudomonadati</taxon>
        <taxon>Pseudomonadota</taxon>
        <taxon>Alphaproteobacteria</taxon>
        <taxon>Hyphomicrobiales</taxon>
        <taxon>Rhizobiaceae</taxon>
        <taxon>Rhizobium/Agrobacterium group</taxon>
        <taxon>Rhizobium</taxon>
    </lineage>
</organism>
<dbReference type="RefSeq" id="WP_209948752.1">
    <property type="nucleotide sequence ID" value="NZ_JAGGJU010000015.1"/>
</dbReference>
<keyword evidence="2" id="KW-1185">Reference proteome</keyword>